<dbReference type="InterPro" id="IPR027478">
    <property type="entry name" value="LdcA_N"/>
</dbReference>
<keyword evidence="3" id="KW-0645">Protease</keyword>
<feature type="region of interest" description="Disordered" evidence="7">
    <location>
        <begin position="1"/>
        <end position="41"/>
    </location>
</feature>
<dbReference type="RefSeq" id="WP_092010744.1">
    <property type="nucleotide sequence ID" value="NZ_LT629766.1"/>
</dbReference>
<dbReference type="Pfam" id="PF02016">
    <property type="entry name" value="Peptidase_S66"/>
    <property type="match status" value="1"/>
</dbReference>
<comment type="similarity">
    <text evidence="1">Belongs to the peptidase S66 family.</text>
</comment>
<reference evidence="11" key="1">
    <citation type="submission" date="2016-10" db="EMBL/GenBank/DDBJ databases">
        <authorList>
            <person name="Varghese N."/>
            <person name="Submissions S."/>
        </authorList>
    </citation>
    <scope>NUCLEOTIDE SEQUENCE [LARGE SCALE GENOMIC DNA]</scope>
    <source>
        <strain evidence="11">DSM 23676</strain>
    </source>
</reference>
<dbReference type="Gene3D" id="3.40.50.10740">
    <property type="entry name" value="Class I glutamine amidotransferase-like"/>
    <property type="match status" value="1"/>
</dbReference>
<keyword evidence="5" id="KW-0720">Serine protease</keyword>
<evidence type="ECO:0000256" key="3">
    <source>
        <dbReference type="ARBA" id="ARBA00022670"/>
    </source>
</evidence>
<keyword evidence="2 10" id="KW-0121">Carboxypeptidase</keyword>
<dbReference type="InterPro" id="IPR040921">
    <property type="entry name" value="Peptidase_S66C"/>
</dbReference>
<dbReference type="AlphaFoldDB" id="A0A1H1PLE5"/>
<dbReference type="Pfam" id="PF17676">
    <property type="entry name" value="Peptidase_S66C"/>
    <property type="match status" value="1"/>
</dbReference>
<dbReference type="InterPro" id="IPR029062">
    <property type="entry name" value="Class_I_gatase-like"/>
</dbReference>
<dbReference type="GO" id="GO:0008236">
    <property type="term" value="F:serine-type peptidase activity"/>
    <property type="evidence" value="ECO:0007669"/>
    <property type="project" value="UniProtKB-KW"/>
</dbReference>
<feature type="domain" description="LD-carboxypeptidase N-terminal" evidence="8">
    <location>
        <begin position="42"/>
        <end position="166"/>
    </location>
</feature>
<evidence type="ECO:0000313" key="11">
    <source>
        <dbReference type="Proteomes" id="UP000199597"/>
    </source>
</evidence>
<name>A0A1H1PLE5_9MICO</name>
<feature type="domain" description="LD-carboxypeptidase C-terminal" evidence="9">
    <location>
        <begin position="228"/>
        <end position="346"/>
    </location>
</feature>
<evidence type="ECO:0000256" key="2">
    <source>
        <dbReference type="ARBA" id="ARBA00022645"/>
    </source>
</evidence>
<dbReference type="OrthoDB" id="9807329at2"/>
<dbReference type="EMBL" id="LT629766">
    <property type="protein sequence ID" value="SDS12102.1"/>
    <property type="molecule type" value="Genomic_DNA"/>
</dbReference>
<dbReference type="InterPro" id="IPR003507">
    <property type="entry name" value="S66_fam"/>
</dbReference>
<feature type="active site" description="Charge relay system" evidence="6">
    <location>
        <position position="266"/>
    </location>
</feature>
<organism evidence="10 11">
    <name type="scientific">Brevibacterium siliguriense</name>
    <dbReference type="NCBI Taxonomy" id="1136497"/>
    <lineage>
        <taxon>Bacteria</taxon>
        <taxon>Bacillati</taxon>
        <taxon>Actinomycetota</taxon>
        <taxon>Actinomycetes</taxon>
        <taxon>Micrococcales</taxon>
        <taxon>Brevibacteriaceae</taxon>
        <taxon>Brevibacterium</taxon>
    </lineage>
</organism>
<evidence type="ECO:0000256" key="7">
    <source>
        <dbReference type="SAM" id="MobiDB-lite"/>
    </source>
</evidence>
<dbReference type="InterPro" id="IPR027461">
    <property type="entry name" value="Carboxypeptidase_A_C_sf"/>
</dbReference>
<evidence type="ECO:0000256" key="5">
    <source>
        <dbReference type="ARBA" id="ARBA00022825"/>
    </source>
</evidence>
<keyword evidence="4" id="KW-0378">Hydrolase</keyword>
<dbReference type="InterPro" id="IPR040449">
    <property type="entry name" value="Peptidase_S66_N"/>
</dbReference>
<dbReference type="Proteomes" id="UP000199597">
    <property type="component" value="Chromosome I"/>
</dbReference>
<proteinExistence type="inferred from homology"/>
<evidence type="ECO:0000259" key="8">
    <source>
        <dbReference type="Pfam" id="PF02016"/>
    </source>
</evidence>
<feature type="active site" description="Charge relay system" evidence="6">
    <location>
        <position position="331"/>
    </location>
</feature>
<evidence type="ECO:0000256" key="6">
    <source>
        <dbReference type="PIRSR" id="PIRSR028757-1"/>
    </source>
</evidence>
<dbReference type="Gene3D" id="3.50.30.60">
    <property type="entry name" value="LD-carboxypeptidase A C-terminal domain-like"/>
    <property type="match status" value="1"/>
</dbReference>
<gene>
    <name evidence="10" type="ORF">SAMN04489752_1028</name>
</gene>
<dbReference type="STRING" id="1136497.SAMN04489752_1028"/>
<dbReference type="PANTHER" id="PTHR30237:SF2">
    <property type="entry name" value="MUREIN TETRAPEPTIDE CARBOXYPEPTIDASE"/>
    <property type="match status" value="1"/>
</dbReference>
<dbReference type="GO" id="GO:0006508">
    <property type="term" value="P:proteolysis"/>
    <property type="evidence" value="ECO:0007669"/>
    <property type="project" value="UniProtKB-KW"/>
</dbReference>
<dbReference type="CDD" id="cd07025">
    <property type="entry name" value="Peptidase_S66"/>
    <property type="match status" value="1"/>
</dbReference>
<dbReference type="PANTHER" id="PTHR30237">
    <property type="entry name" value="MURAMOYLTETRAPEPTIDE CARBOXYPEPTIDASE"/>
    <property type="match status" value="1"/>
</dbReference>
<dbReference type="SUPFAM" id="SSF141986">
    <property type="entry name" value="LD-carboxypeptidase A C-terminal domain-like"/>
    <property type="match status" value="1"/>
</dbReference>
<dbReference type="GO" id="GO:0004180">
    <property type="term" value="F:carboxypeptidase activity"/>
    <property type="evidence" value="ECO:0007669"/>
    <property type="project" value="UniProtKB-KW"/>
</dbReference>
<feature type="active site" description="Nucleophile" evidence="6">
    <location>
        <position position="148"/>
    </location>
</feature>
<evidence type="ECO:0000256" key="1">
    <source>
        <dbReference type="ARBA" id="ARBA00010233"/>
    </source>
</evidence>
<keyword evidence="11" id="KW-1185">Reference proteome</keyword>
<protein>
    <submittedName>
        <fullName evidence="10">Muramoyltetrapeptide carboxypeptidase</fullName>
    </submittedName>
</protein>
<dbReference type="SUPFAM" id="SSF52317">
    <property type="entry name" value="Class I glutamine amidotransferase-like"/>
    <property type="match status" value="1"/>
</dbReference>
<evidence type="ECO:0000313" key="10">
    <source>
        <dbReference type="EMBL" id="SDS12102.1"/>
    </source>
</evidence>
<evidence type="ECO:0000256" key="4">
    <source>
        <dbReference type="ARBA" id="ARBA00022801"/>
    </source>
</evidence>
<dbReference type="PIRSF" id="PIRSF028757">
    <property type="entry name" value="LD-carboxypeptidase"/>
    <property type="match status" value="1"/>
</dbReference>
<accession>A0A1H1PLE5</accession>
<evidence type="ECO:0000259" key="9">
    <source>
        <dbReference type="Pfam" id="PF17676"/>
    </source>
</evidence>
<sequence>MSRTDSVGSERAGAPAGGTGGERAGAPSPYLDSAPLKPGDTVRLIAPSGPTDEESLQRAIAQLESWGLDVVPGDNVRSRHPRVKYLAGTDAERRSDLVEAWCDPGTDAVIALRGGYGAMRLLDGIDFEVMRRHMMRRDGRPKLLTGSSDITALHQAWENHLGVASLFCPMVGNDPFKNSAVVPDEVASWLFRPWSGRELGFPAEKPAEERAANRPLSRAQTLVPGRAKGRLGGGNLSLIAAGMGSPELIDVRERRERRGPSILMLEDVDEELYRLDNLMVQLVRGGWFASADAVVLGSWEDCAPVHEVEALMIDYLGGLGIPIVSEMGFGHDPDAPSVPLGVDVTLDAEPGERPRLWVDRAGGQT</sequence>